<organism evidence="13">
    <name type="scientific">Soboliphyme baturini</name>
    <dbReference type="NCBI Taxonomy" id="241478"/>
    <lineage>
        <taxon>Eukaryota</taxon>
        <taxon>Metazoa</taxon>
        <taxon>Ecdysozoa</taxon>
        <taxon>Nematoda</taxon>
        <taxon>Enoplea</taxon>
        <taxon>Dorylaimia</taxon>
        <taxon>Dioctophymatida</taxon>
        <taxon>Dioctophymatoidea</taxon>
        <taxon>Soboliphymatidae</taxon>
        <taxon>Soboliphyme</taxon>
    </lineage>
</organism>
<comment type="similarity">
    <text evidence="3">Belongs to the complex I NDUFA5 subunit family.</text>
</comment>
<dbReference type="OrthoDB" id="286811at2759"/>
<keyword evidence="8" id="KW-0249">Electron transport</keyword>
<reference evidence="13" key="1">
    <citation type="submission" date="2016-06" db="UniProtKB">
        <authorList>
            <consortium name="WormBaseParasite"/>
        </authorList>
    </citation>
    <scope>IDENTIFICATION</scope>
</reference>
<evidence type="ECO:0000256" key="7">
    <source>
        <dbReference type="ARBA" id="ARBA00022792"/>
    </source>
</evidence>
<gene>
    <name evidence="11" type="ORF">SBAD_LOCUS7838</name>
</gene>
<dbReference type="InterPro" id="IPR006806">
    <property type="entry name" value="NDUFA5"/>
</dbReference>
<dbReference type="Pfam" id="PF04716">
    <property type="entry name" value="ETC_C1_NDUFA5"/>
    <property type="match status" value="1"/>
</dbReference>
<reference evidence="11 12" key="2">
    <citation type="submission" date="2018-11" db="EMBL/GenBank/DDBJ databases">
        <authorList>
            <consortium name="Pathogen Informatics"/>
        </authorList>
    </citation>
    <scope>NUCLEOTIDE SEQUENCE [LARGE SCALE GENOMIC DNA]</scope>
</reference>
<sequence>MASKILKTTTGLTGLNVSRNPHHYLKIVYNRILRGIQEIPEEAAYRKSVERIVGERLRLVETEPDPIKLEEKIGMGQLEEVITQFDLSFLKSLFFADISLAKFQAEAELGLVRTMLKYKCWEPLVGKPQPDQWKWPV</sequence>
<comment type="function">
    <text evidence="1">Accessory subunit of the mitochondrial membrane respiratory chain NADH dehydrogenase (Complex I), that is believed not to be involved in catalysis. Complex I functions in the transfer of electrons from NADH to the respiratory chain. The immediate electron acceptor for the enzyme is believed to be ubiquinone.</text>
</comment>
<evidence type="ECO:0000256" key="4">
    <source>
        <dbReference type="ARBA" id="ARBA00011533"/>
    </source>
</evidence>
<evidence type="ECO:0000256" key="3">
    <source>
        <dbReference type="ARBA" id="ARBA00010261"/>
    </source>
</evidence>
<dbReference type="AlphaFoldDB" id="A0A183IW42"/>
<keyword evidence="12" id="KW-1185">Reference proteome</keyword>
<proteinExistence type="inferred from homology"/>
<evidence type="ECO:0000313" key="11">
    <source>
        <dbReference type="EMBL" id="VDP14458.1"/>
    </source>
</evidence>
<evidence type="ECO:0000256" key="1">
    <source>
        <dbReference type="ARBA" id="ARBA00003195"/>
    </source>
</evidence>
<evidence type="ECO:0000256" key="8">
    <source>
        <dbReference type="ARBA" id="ARBA00022982"/>
    </source>
</evidence>
<evidence type="ECO:0000256" key="5">
    <source>
        <dbReference type="ARBA" id="ARBA00022448"/>
    </source>
</evidence>
<accession>A0A183IW42</accession>
<dbReference type="PANTHER" id="PTHR12653:SF0">
    <property type="entry name" value="NADH DEHYDROGENASE [UBIQUINONE] 1 ALPHA SUBCOMPLEX SUBUNIT 5"/>
    <property type="match status" value="1"/>
</dbReference>
<protein>
    <submittedName>
        <fullName evidence="13">Complex I subunit B13</fullName>
    </submittedName>
</protein>
<keyword evidence="9" id="KW-0496">Mitochondrion</keyword>
<keyword evidence="6" id="KW-0679">Respiratory chain</keyword>
<dbReference type="Proteomes" id="UP000270296">
    <property type="component" value="Unassembled WGS sequence"/>
</dbReference>
<comment type="subunit">
    <text evidence="4">Complex I is composed of 45 different subunits.</text>
</comment>
<evidence type="ECO:0000313" key="13">
    <source>
        <dbReference type="WBParaSite" id="SBAD_0000813201-mRNA-1"/>
    </source>
</evidence>
<dbReference type="GO" id="GO:0022904">
    <property type="term" value="P:respiratory electron transport chain"/>
    <property type="evidence" value="ECO:0007669"/>
    <property type="project" value="InterPro"/>
</dbReference>
<dbReference type="EMBL" id="UZAM01010989">
    <property type="protein sequence ID" value="VDP14458.1"/>
    <property type="molecule type" value="Genomic_DNA"/>
</dbReference>
<comment type="subcellular location">
    <subcellularLocation>
        <location evidence="2">Mitochondrion inner membrane</location>
        <topology evidence="2">Peripheral membrane protein</topology>
        <orientation evidence="2">Matrix side</orientation>
    </subcellularLocation>
</comment>
<dbReference type="PANTHER" id="PTHR12653">
    <property type="entry name" value="NADH-UBIQUINONE OXIDOREDUCTASE 13 KD-B SUBUNIT"/>
    <property type="match status" value="1"/>
</dbReference>
<dbReference type="WBParaSite" id="SBAD_0000813201-mRNA-1">
    <property type="protein sequence ID" value="SBAD_0000813201-mRNA-1"/>
    <property type="gene ID" value="SBAD_0000813201"/>
</dbReference>
<dbReference type="GO" id="GO:0005743">
    <property type="term" value="C:mitochondrial inner membrane"/>
    <property type="evidence" value="ECO:0007669"/>
    <property type="project" value="UniProtKB-SubCell"/>
</dbReference>
<evidence type="ECO:0000256" key="6">
    <source>
        <dbReference type="ARBA" id="ARBA00022660"/>
    </source>
</evidence>
<keyword evidence="5" id="KW-0813">Transport</keyword>
<evidence type="ECO:0000256" key="9">
    <source>
        <dbReference type="ARBA" id="ARBA00023128"/>
    </source>
</evidence>
<name>A0A183IW42_9BILA</name>
<evidence type="ECO:0000313" key="12">
    <source>
        <dbReference type="Proteomes" id="UP000270296"/>
    </source>
</evidence>
<keyword evidence="7" id="KW-0999">Mitochondrion inner membrane</keyword>
<keyword evidence="10" id="KW-0472">Membrane</keyword>
<evidence type="ECO:0000256" key="2">
    <source>
        <dbReference type="ARBA" id="ARBA00004443"/>
    </source>
</evidence>
<evidence type="ECO:0000256" key="10">
    <source>
        <dbReference type="ARBA" id="ARBA00023136"/>
    </source>
</evidence>